<evidence type="ECO:0000313" key="1">
    <source>
        <dbReference type="EMBL" id="RFU16688.1"/>
    </source>
</evidence>
<organism evidence="1 2">
    <name type="scientific">Paracidobacterium acidisoli</name>
    <dbReference type="NCBI Taxonomy" id="2303751"/>
    <lineage>
        <taxon>Bacteria</taxon>
        <taxon>Pseudomonadati</taxon>
        <taxon>Acidobacteriota</taxon>
        <taxon>Terriglobia</taxon>
        <taxon>Terriglobales</taxon>
        <taxon>Acidobacteriaceae</taxon>
        <taxon>Paracidobacterium</taxon>
    </lineage>
</organism>
<protein>
    <submittedName>
        <fullName evidence="1">Uncharacterized protein</fullName>
    </submittedName>
</protein>
<dbReference type="Proteomes" id="UP000264702">
    <property type="component" value="Unassembled WGS sequence"/>
</dbReference>
<dbReference type="OrthoDB" id="119061at2"/>
<evidence type="ECO:0000313" key="2">
    <source>
        <dbReference type="Proteomes" id="UP000264702"/>
    </source>
</evidence>
<dbReference type="RefSeq" id="WP_117298858.1">
    <property type="nucleotide sequence ID" value="NZ_QVQT02000003.1"/>
</dbReference>
<gene>
    <name evidence="1" type="ORF">D0Y96_07975</name>
</gene>
<accession>A0A372IP86</accession>
<dbReference type="EMBL" id="QVQT01000003">
    <property type="protein sequence ID" value="RFU16688.1"/>
    <property type="molecule type" value="Genomic_DNA"/>
</dbReference>
<keyword evidence="2" id="KW-1185">Reference proteome</keyword>
<proteinExistence type="predicted"/>
<name>A0A372IP86_9BACT</name>
<sequence>MPCLELKIAEKPHAQPGTRLRALLDKPNAAVLRRNHIAEVNGPRLQELHEQLRITAVLAVDITHPPAQKPAQDDVEEAEANDLDEAIAEMPEDRADGEFSDSFAAGLEIWIALENGAARVLVDADEIPGALLVFDAYSRLARYQPAYLRLDQRKVGICYTFREGLTIGLEGDPKLLEEHEAAEVFENMSAIAEIDDVRERRLVTRLPHAGIAYCQSLLQSASEWLSENSYQSILGS</sequence>
<comment type="caution">
    <text evidence="1">The sequence shown here is derived from an EMBL/GenBank/DDBJ whole genome shotgun (WGS) entry which is preliminary data.</text>
</comment>
<reference evidence="1 2" key="1">
    <citation type="submission" date="2018-08" db="EMBL/GenBank/DDBJ databases">
        <title>Acidipila sp. 4G-K13, an acidobacterium isolated from forest soil.</title>
        <authorList>
            <person name="Gao Z.-H."/>
            <person name="Qiu L.-H."/>
        </authorList>
    </citation>
    <scope>NUCLEOTIDE SEQUENCE [LARGE SCALE GENOMIC DNA]</scope>
    <source>
        <strain evidence="1 2">4G-K13</strain>
    </source>
</reference>
<dbReference type="AlphaFoldDB" id="A0A372IP86"/>